<dbReference type="SUPFAM" id="SSF54593">
    <property type="entry name" value="Glyoxalase/Bleomycin resistance protein/Dihydroxybiphenyl dioxygenase"/>
    <property type="match status" value="1"/>
</dbReference>
<sequence>MPHYSRLRKVVIDVPPEAHDEEVRFWQGAIGRPLLRLERHPEYHGALLPGEAFGLLVQQLEDGESRVHLDIHTDDLEAEVARLEGLGAARVRFVHDRWWVMRDPAGMMFCVLPDPPGSLDDTNAQRWD</sequence>
<evidence type="ECO:0000313" key="2">
    <source>
        <dbReference type="EMBL" id="RCG25071.1"/>
    </source>
</evidence>
<dbReference type="CDD" id="cd06587">
    <property type="entry name" value="VOC"/>
    <property type="match status" value="1"/>
</dbReference>
<keyword evidence="3" id="KW-1185">Reference proteome</keyword>
<gene>
    <name evidence="2" type="ORF">DQ384_32540</name>
</gene>
<dbReference type="AlphaFoldDB" id="A0A367F472"/>
<dbReference type="InterPro" id="IPR029068">
    <property type="entry name" value="Glyas_Bleomycin-R_OHBP_Dase"/>
</dbReference>
<dbReference type="Proteomes" id="UP000253094">
    <property type="component" value="Unassembled WGS sequence"/>
</dbReference>
<protein>
    <submittedName>
        <fullName evidence="2">Glyoxalase/bleomycin resistance/dioxygenase family protein</fullName>
    </submittedName>
</protein>
<reference evidence="2 3" key="1">
    <citation type="submission" date="2018-06" db="EMBL/GenBank/DDBJ databases">
        <title>Sphaerisporangium craniellae sp. nov., isolated from a marine sponge in the South China Sea.</title>
        <authorList>
            <person name="Li L."/>
        </authorList>
    </citation>
    <scope>NUCLEOTIDE SEQUENCE [LARGE SCALE GENOMIC DNA]</scope>
    <source>
        <strain evidence="2 3">CCTCC AA 208026</strain>
    </source>
</reference>
<dbReference type="PANTHER" id="PTHR35908">
    <property type="entry name" value="HYPOTHETICAL FUSION PROTEIN"/>
    <property type="match status" value="1"/>
</dbReference>
<dbReference type="EMBL" id="QOIL01000023">
    <property type="protein sequence ID" value="RCG25071.1"/>
    <property type="molecule type" value="Genomic_DNA"/>
</dbReference>
<evidence type="ECO:0000259" key="1">
    <source>
        <dbReference type="Pfam" id="PF18029"/>
    </source>
</evidence>
<feature type="domain" description="Glyoxalase-like" evidence="1">
    <location>
        <begin position="10"/>
        <end position="112"/>
    </location>
</feature>
<dbReference type="OrthoDB" id="3212826at2"/>
<dbReference type="GO" id="GO:0051213">
    <property type="term" value="F:dioxygenase activity"/>
    <property type="evidence" value="ECO:0007669"/>
    <property type="project" value="UniProtKB-KW"/>
</dbReference>
<accession>A0A367F472</accession>
<proteinExistence type="predicted"/>
<comment type="caution">
    <text evidence="2">The sequence shown here is derived from an EMBL/GenBank/DDBJ whole genome shotgun (WGS) entry which is preliminary data.</text>
</comment>
<name>A0A367F472_9ACTN</name>
<organism evidence="2 3">
    <name type="scientific">Sphaerisporangium album</name>
    <dbReference type="NCBI Taxonomy" id="509200"/>
    <lineage>
        <taxon>Bacteria</taxon>
        <taxon>Bacillati</taxon>
        <taxon>Actinomycetota</taxon>
        <taxon>Actinomycetes</taxon>
        <taxon>Streptosporangiales</taxon>
        <taxon>Streptosporangiaceae</taxon>
        <taxon>Sphaerisporangium</taxon>
    </lineage>
</organism>
<keyword evidence="2" id="KW-0223">Dioxygenase</keyword>
<dbReference type="Gene3D" id="3.10.180.10">
    <property type="entry name" value="2,3-Dihydroxybiphenyl 1,2-Dioxygenase, domain 1"/>
    <property type="match status" value="1"/>
</dbReference>
<dbReference type="InterPro" id="IPR041581">
    <property type="entry name" value="Glyoxalase_6"/>
</dbReference>
<evidence type="ECO:0000313" key="3">
    <source>
        <dbReference type="Proteomes" id="UP000253094"/>
    </source>
</evidence>
<dbReference type="PANTHER" id="PTHR35908:SF1">
    <property type="entry name" value="CONSERVED PROTEIN"/>
    <property type="match status" value="1"/>
</dbReference>
<dbReference type="Pfam" id="PF18029">
    <property type="entry name" value="Glyoxalase_6"/>
    <property type="match status" value="1"/>
</dbReference>
<keyword evidence="2" id="KW-0560">Oxidoreductase</keyword>